<evidence type="ECO:0000256" key="2">
    <source>
        <dbReference type="ARBA" id="ARBA00022475"/>
    </source>
</evidence>
<reference evidence="7 8" key="1">
    <citation type="submission" date="2020-03" db="EMBL/GenBank/DDBJ databases">
        <title>Draft Genome Sequence of 2-Methylisoborneol Producing Pseudanabaena yagii Strain GIHE-NHR1 Isolated from North Han River in South Korea.</title>
        <authorList>
            <person name="Jeong J."/>
        </authorList>
    </citation>
    <scope>NUCLEOTIDE SEQUENCE [LARGE SCALE GENOMIC DNA]</scope>
    <source>
        <strain evidence="7 8">GIHE-NHR1</strain>
    </source>
</reference>
<keyword evidence="3 6" id="KW-0812">Transmembrane</keyword>
<accession>A0ABX1LSY5</accession>
<comment type="caution">
    <text evidence="7">The sequence shown here is derived from an EMBL/GenBank/DDBJ whole genome shotgun (WGS) entry which is preliminary data.</text>
</comment>
<evidence type="ECO:0000256" key="4">
    <source>
        <dbReference type="ARBA" id="ARBA00022989"/>
    </source>
</evidence>
<gene>
    <name evidence="7" type="ORF">HC246_10585</name>
</gene>
<feature type="transmembrane region" description="Helical" evidence="6">
    <location>
        <begin position="255"/>
        <end position="281"/>
    </location>
</feature>
<feature type="transmembrane region" description="Helical" evidence="6">
    <location>
        <begin position="337"/>
        <end position="356"/>
    </location>
</feature>
<keyword evidence="8" id="KW-1185">Reference proteome</keyword>
<dbReference type="CDD" id="cd06580">
    <property type="entry name" value="TM_PBP1_transp_TpRbsC_like"/>
    <property type="match status" value="1"/>
</dbReference>
<feature type="transmembrane region" description="Helical" evidence="6">
    <location>
        <begin position="128"/>
        <end position="153"/>
    </location>
</feature>
<keyword evidence="4 6" id="KW-1133">Transmembrane helix</keyword>
<evidence type="ECO:0000256" key="6">
    <source>
        <dbReference type="SAM" id="Phobius"/>
    </source>
</evidence>
<comment type="subcellular location">
    <subcellularLocation>
        <location evidence="1">Cell membrane</location>
        <topology evidence="1">Multi-pass membrane protein</topology>
    </subcellularLocation>
</comment>
<protein>
    <submittedName>
        <fullName evidence="7">ABC transporter permease</fullName>
    </submittedName>
</protein>
<feature type="transmembrane region" description="Helical" evidence="6">
    <location>
        <begin position="71"/>
        <end position="90"/>
    </location>
</feature>
<evidence type="ECO:0000256" key="5">
    <source>
        <dbReference type="ARBA" id="ARBA00023136"/>
    </source>
</evidence>
<proteinExistence type="predicted"/>
<keyword evidence="2" id="KW-1003">Cell membrane</keyword>
<dbReference type="EMBL" id="JAAVJL010000001">
    <property type="protein sequence ID" value="NMF58456.1"/>
    <property type="molecule type" value="Genomic_DNA"/>
</dbReference>
<feature type="transmembrane region" description="Helical" evidence="6">
    <location>
        <begin position="212"/>
        <end position="235"/>
    </location>
</feature>
<dbReference type="Proteomes" id="UP000738376">
    <property type="component" value="Unassembled WGS sequence"/>
</dbReference>
<organism evidence="7 8">
    <name type="scientific">Pseudanabaena yagii GIHE-NHR1</name>
    <dbReference type="NCBI Taxonomy" id="2722753"/>
    <lineage>
        <taxon>Bacteria</taxon>
        <taxon>Bacillati</taxon>
        <taxon>Cyanobacteriota</taxon>
        <taxon>Cyanophyceae</taxon>
        <taxon>Pseudanabaenales</taxon>
        <taxon>Pseudanabaenaceae</taxon>
        <taxon>Pseudanabaena</taxon>
        <taxon>Pseudanabaena yagii</taxon>
    </lineage>
</organism>
<dbReference type="InterPro" id="IPR001851">
    <property type="entry name" value="ABC_transp_permease"/>
</dbReference>
<keyword evidence="5 6" id="KW-0472">Membrane</keyword>
<name>A0ABX1LSY5_9CYAN</name>
<dbReference type="PANTHER" id="PTHR47089:SF1">
    <property type="entry name" value="GUANOSINE ABC TRANSPORTER PERMEASE PROTEIN NUPP"/>
    <property type="match status" value="1"/>
</dbReference>
<evidence type="ECO:0000313" key="8">
    <source>
        <dbReference type="Proteomes" id="UP000738376"/>
    </source>
</evidence>
<sequence>MRSEEGLHSPLQNFLQNFQFLQKLPRATYFRIGSFIVALLFIGAVILLSSGSPPQVAMGMWNGAFGSSDRFARVISTLCPLLLASCGLIFTFTAGLYNLGIEGQITAGAIASTFLLRMIPEGFPPAITITLAIIAGIVGGGLWGLLTGFLNIFGKVSEIFAGLGMNFTAQGLALYLVFGPWKRSGVASMSGTEPFSDALSLPTVGNTEFSPIALAIAIVALIVTAIAIRATYYGLKLKAVGNNLRAAYVLGIPAISQMLSSFLICGALAGIAGSLQVVAVFHRLIPNVSSNLGFLALLVVMLINYNPFWVLPIAFLFSSLNVGSLELPLSLSLDSSLSGIIQGALLLFAILGEGLAKLSKETGSSQTN</sequence>
<feature type="transmembrane region" description="Helical" evidence="6">
    <location>
        <begin position="293"/>
        <end position="317"/>
    </location>
</feature>
<dbReference type="PANTHER" id="PTHR47089">
    <property type="entry name" value="ABC TRANSPORTER, PERMEASE PROTEIN"/>
    <property type="match status" value="1"/>
</dbReference>
<evidence type="ECO:0000313" key="7">
    <source>
        <dbReference type="EMBL" id="NMF58456.1"/>
    </source>
</evidence>
<evidence type="ECO:0000256" key="1">
    <source>
        <dbReference type="ARBA" id="ARBA00004651"/>
    </source>
</evidence>
<feature type="transmembrane region" description="Helical" evidence="6">
    <location>
        <begin position="29"/>
        <end position="50"/>
    </location>
</feature>
<feature type="transmembrane region" description="Helical" evidence="6">
    <location>
        <begin position="159"/>
        <end position="178"/>
    </location>
</feature>
<dbReference type="RefSeq" id="WP_169363359.1">
    <property type="nucleotide sequence ID" value="NZ_JAAVJL010000001.1"/>
</dbReference>
<evidence type="ECO:0000256" key="3">
    <source>
        <dbReference type="ARBA" id="ARBA00022692"/>
    </source>
</evidence>
<dbReference type="Pfam" id="PF02653">
    <property type="entry name" value="BPD_transp_2"/>
    <property type="match status" value="1"/>
</dbReference>